<evidence type="ECO:0000313" key="6">
    <source>
        <dbReference type="Proteomes" id="UP000030063"/>
    </source>
</evidence>
<dbReference type="InterPro" id="IPR030190">
    <property type="entry name" value="MacA_alpha-hairpin_sf"/>
</dbReference>
<dbReference type="NCBIfam" id="TIGR01730">
    <property type="entry name" value="RND_mfp"/>
    <property type="match status" value="1"/>
</dbReference>
<dbReference type="Gene3D" id="2.40.30.170">
    <property type="match status" value="1"/>
</dbReference>
<accession>A0A0A1YM72</accession>
<dbReference type="SUPFAM" id="SSF111369">
    <property type="entry name" value="HlyD-like secretion proteins"/>
    <property type="match status" value="1"/>
</dbReference>
<keyword evidence="2 3" id="KW-0175">Coiled coil</keyword>
<reference evidence="5 6" key="1">
    <citation type="journal article" date="2014" name="Genome Announc.">
        <title>Draft Genome Sequence of Petroleum Oil-Degrading Marine Bacterium Pseudomonas taeanensis Strain MS-3, Isolated from a Crude Oil-Contaminated Seashore.</title>
        <authorList>
            <person name="Lee S.Y."/>
            <person name="Kim S.H."/>
            <person name="Lee D.G."/>
            <person name="Shin S."/>
            <person name="Yun S.H."/>
            <person name="Choi C.W."/>
            <person name="Chung Y.H."/>
            <person name="Choi J.S."/>
            <person name="Kahng H.Y."/>
            <person name="Kim S.I."/>
        </authorList>
    </citation>
    <scope>NUCLEOTIDE SEQUENCE [LARGE SCALE GENOMIC DNA]</scope>
    <source>
        <strain evidence="5 6">MS-3</strain>
    </source>
</reference>
<dbReference type="InterPro" id="IPR006143">
    <property type="entry name" value="RND_pump_MFP"/>
</dbReference>
<dbReference type="Pfam" id="PF25954">
    <property type="entry name" value="Beta-barrel_RND_2"/>
    <property type="match status" value="1"/>
</dbReference>
<dbReference type="Gene3D" id="6.10.140.1990">
    <property type="match status" value="1"/>
</dbReference>
<dbReference type="GO" id="GO:1990281">
    <property type="term" value="C:efflux pump complex"/>
    <property type="evidence" value="ECO:0007669"/>
    <property type="project" value="TreeGrafter"/>
</dbReference>
<evidence type="ECO:0000313" key="5">
    <source>
        <dbReference type="EMBL" id="KFX71002.1"/>
    </source>
</evidence>
<dbReference type="PANTHER" id="PTHR30469:SF15">
    <property type="entry name" value="HLYD FAMILY OF SECRETION PROTEINS"/>
    <property type="match status" value="1"/>
</dbReference>
<evidence type="ECO:0000256" key="1">
    <source>
        <dbReference type="ARBA" id="ARBA00009477"/>
    </source>
</evidence>
<dbReference type="OrthoDB" id="9806939at2"/>
<feature type="domain" description="CusB-like beta-barrel" evidence="4">
    <location>
        <begin position="223"/>
        <end position="281"/>
    </location>
</feature>
<dbReference type="STRING" id="1395571.TMS3_0103390"/>
<evidence type="ECO:0000256" key="2">
    <source>
        <dbReference type="ARBA" id="ARBA00023054"/>
    </source>
</evidence>
<dbReference type="Gene3D" id="2.40.50.100">
    <property type="match status" value="1"/>
</dbReference>
<dbReference type="GO" id="GO:1990961">
    <property type="term" value="P:xenobiotic detoxification by transmembrane export across the plasma membrane"/>
    <property type="evidence" value="ECO:0007669"/>
    <property type="project" value="InterPro"/>
</dbReference>
<dbReference type="GO" id="GO:1990195">
    <property type="term" value="C:macrolide transmembrane transporter complex"/>
    <property type="evidence" value="ECO:0007669"/>
    <property type="project" value="InterPro"/>
</dbReference>
<organism evidence="5 6">
    <name type="scientific">Pseudomonas taeanensis MS-3</name>
    <dbReference type="NCBI Taxonomy" id="1395571"/>
    <lineage>
        <taxon>Bacteria</taxon>
        <taxon>Pseudomonadati</taxon>
        <taxon>Pseudomonadota</taxon>
        <taxon>Gammaproteobacteria</taxon>
        <taxon>Pseudomonadales</taxon>
        <taxon>Pseudomonadaceae</taxon>
        <taxon>Pseudomonas</taxon>
    </lineage>
</organism>
<dbReference type="GO" id="GO:0019898">
    <property type="term" value="C:extrinsic component of membrane"/>
    <property type="evidence" value="ECO:0007669"/>
    <property type="project" value="InterPro"/>
</dbReference>
<dbReference type="GO" id="GO:0030313">
    <property type="term" value="C:cell envelope"/>
    <property type="evidence" value="ECO:0007669"/>
    <property type="project" value="UniProtKB-SubCell"/>
</dbReference>
<comment type="similarity">
    <text evidence="1">Belongs to the membrane fusion protein (MFP) (TC 8.A.1) family.</text>
</comment>
<dbReference type="AlphaFoldDB" id="A0A0A1YM72"/>
<dbReference type="InterPro" id="IPR058792">
    <property type="entry name" value="Beta-barrel_RND_2"/>
</dbReference>
<dbReference type="PANTHER" id="PTHR30469">
    <property type="entry name" value="MULTIDRUG RESISTANCE PROTEIN MDTA"/>
    <property type="match status" value="1"/>
</dbReference>
<feature type="coiled-coil region" evidence="3">
    <location>
        <begin position="89"/>
        <end position="116"/>
    </location>
</feature>
<name>A0A0A1YM72_9PSED</name>
<gene>
    <name evidence="5" type="ORF">TMS3_0103390</name>
</gene>
<dbReference type="Proteomes" id="UP000030063">
    <property type="component" value="Unassembled WGS sequence"/>
</dbReference>
<dbReference type="EMBL" id="AWSQ01000001">
    <property type="protein sequence ID" value="KFX71002.1"/>
    <property type="molecule type" value="Genomic_DNA"/>
</dbReference>
<keyword evidence="6" id="KW-1185">Reference proteome</keyword>
<dbReference type="GO" id="GO:0015562">
    <property type="term" value="F:efflux transmembrane transporter activity"/>
    <property type="evidence" value="ECO:0007669"/>
    <property type="project" value="TreeGrafter"/>
</dbReference>
<sequence length="383" mass="42076">MRKLLIALVIVAGLVALGWWWSRPQPLVVRLLEVERGPVEALVANTRAGTLKSCRRSHLSFETGGQVGELLIGEGQRVLKGEVLMRLRQDEQQARLAEAEARLNGLRNQRQQRCLQAGLDRRDLQRLSRLAERKLVADDRLDQAGTRSRLAQLACDASESQIHEAEAGLALHRALLEQTSLRAPFAGIVAEINGELGEYITPSPPGIPTPPAVDLIDDSCLYVQAPIDEVDVSRVHLGLPVRISLDAYRDQHFAGEVSRIAPFVQELEKQARTVDIEVRFAEVPPGLALLTGYSADVEVLLERKRDALRIPTESLLEGQRVLRYDAEAGVLREVTVHTGLGNWRWTEVLDGLEAGTQILASLDQETLGDGVAVIPQAATESAP</sequence>
<evidence type="ECO:0000259" key="4">
    <source>
        <dbReference type="Pfam" id="PF25954"/>
    </source>
</evidence>
<dbReference type="eggNOG" id="COG0845">
    <property type="taxonomic scope" value="Bacteria"/>
</dbReference>
<protein>
    <submittedName>
        <fullName evidence="5">RND transporter</fullName>
    </submittedName>
</protein>
<dbReference type="RefSeq" id="WP_025163827.1">
    <property type="nucleotide sequence ID" value="NZ_AWSQ01000001.1"/>
</dbReference>
<comment type="caution">
    <text evidence="5">The sequence shown here is derived from an EMBL/GenBank/DDBJ whole genome shotgun (WGS) entry which is preliminary data.</text>
</comment>
<evidence type="ECO:0000256" key="3">
    <source>
        <dbReference type="SAM" id="Coils"/>
    </source>
</evidence>
<dbReference type="Gene3D" id="2.40.420.20">
    <property type="match status" value="1"/>
</dbReference>
<proteinExistence type="inferred from homology"/>